<evidence type="ECO:0000313" key="11">
    <source>
        <dbReference type="EMBL" id="VVT57845.1"/>
    </source>
</evidence>
<evidence type="ECO:0000256" key="2">
    <source>
        <dbReference type="ARBA" id="ARBA00017647"/>
    </source>
</evidence>
<keyword evidence="7" id="KW-0963">Cytoplasm</keyword>
<keyword evidence="4 7" id="KW-0653">Protein transport</keyword>
<dbReference type="SUPFAM" id="SSF69572">
    <property type="entry name" value="Activating enzymes of the ubiquitin-like proteins"/>
    <property type="match status" value="1"/>
</dbReference>
<dbReference type="RefSeq" id="XP_031856503.1">
    <property type="nucleotide sequence ID" value="XM_032000612.1"/>
</dbReference>
<dbReference type="GeneID" id="43584712"/>
<sequence>MDNTPNTEGLDQQAPSSSGSETSQHLASSLKFATFRSFVDSAFFHELSARKLDHIKLDETPIPVLGSYSEAPSTAVSYASFSVTRTSFNATDYTPLTYTAPPAVGAPGRLLDLNTIESFKSYDRAGLLRTRMQEITSTVLSGEALRDPSLLCTYQILMFSDLKKYNFYYWFAFPAPLLDWRAGKVEASFEVTKDVLTAIESWRGEVDPKQWGFFLLKKDQSSDDEQGWKVGQLSEYDTFLSTIETEEQYLTFVDPSPHELIAGWPLRNLLLLAFHYKLFEKFPHLKVLAYRGRPGANKPRSFVLSGLESPLDDASLTAYLEAVPKATGWERLPTTNKLAPKHTNLGALIDPVQLADQAVDLNLKLMKWRVAPDLDLEVVKNSRCLLLGAGTLGSYIARGLLGWGVRTVTLVDSGRVSYSNPVRQPLYTFRDCADGGKPKAECAAAALREIYPSVEARGVQLEIPMAGHAVHDEPSQRRDYEELEELIKAHDVVFLLMDSRESRWLPTVMCAAQSKLVINAALGFDSYVVMRHGVVAEGAPTPNLGCYFCNDVVAPLDSLSNRTLDQMCTVTRPGVAMLASANAVELLVSVLQHPNKGLAPSTEYSGKDKEHSGSPAATGAFGSQIPHQIRGFLGSFDSMKVTGAAYPSCSACSAPVREEWITRGWEFVKDALNNPKYVEELSGLAEVQRKAEELNLGGDGEDGDDWALSD</sequence>
<dbReference type="GO" id="GO:0000407">
    <property type="term" value="C:phagophore assembly site"/>
    <property type="evidence" value="ECO:0007669"/>
    <property type="project" value="UniProtKB-SubCell"/>
</dbReference>
<dbReference type="GO" id="GO:0000045">
    <property type="term" value="P:autophagosome assembly"/>
    <property type="evidence" value="ECO:0007669"/>
    <property type="project" value="TreeGrafter"/>
</dbReference>
<evidence type="ECO:0000256" key="6">
    <source>
        <dbReference type="PIRSR" id="PIRSR606285-1"/>
    </source>
</evidence>
<feature type="domain" description="Ubiquitin-like modifier-activating enzyme Atg7 N-terminal" evidence="10">
    <location>
        <begin position="30"/>
        <end position="348"/>
    </location>
</feature>
<comment type="subcellular location">
    <subcellularLocation>
        <location evidence="7">Cytoplasm</location>
    </subcellularLocation>
    <subcellularLocation>
        <location evidence="7">Preautophagosomal structure</location>
    </subcellularLocation>
</comment>
<dbReference type="AlphaFoldDB" id="A0A5E8C4E8"/>
<dbReference type="PANTHER" id="PTHR10953">
    <property type="entry name" value="UBIQUITIN-ACTIVATING ENZYME E1"/>
    <property type="match status" value="1"/>
</dbReference>
<dbReference type="GO" id="GO:0019779">
    <property type="term" value="F:Atg8 activating enzyme activity"/>
    <property type="evidence" value="ECO:0007669"/>
    <property type="project" value="TreeGrafter"/>
</dbReference>
<evidence type="ECO:0000256" key="1">
    <source>
        <dbReference type="ARBA" id="ARBA00010931"/>
    </source>
</evidence>
<dbReference type="InterPro" id="IPR035985">
    <property type="entry name" value="Ubiquitin-activating_enz"/>
</dbReference>
<dbReference type="PANTHER" id="PTHR10953:SF3">
    <property type="entry name" value="UBIQUITIN-LIKE MODIFIER-ACTIVATING ENZYME ATG7"/>
    <property type="match status" value="1"/>
</dbReference>
<dbReference type="InterPro" id="IPR032197">
    <property type="entry name" value="Atg7_N"/>
</dbReference>
<dbReference type="GO" id="GO:0015031">
    <property type="term" value="P:protein transport"/>
    <property type="evidence" value="ECO:0007669"/>
    <property type="project" value="UniProtKB-UniRule"/>
</dbReference>
<comment type="subunit">
    <text evidence="7">Homodimer.</text>
</comment>
<dbReference type="FunFam" id="3.40.50.720:FF:000243">
    <property type="entry name" value="Ubiquitin-like modifier-activating enzyme ATG7"/>
    <property type="match status" value="1"/>
</dbReference>
<proteinExistence type="inferred from homology"/>
<keyword evidence="5 7" id="KW-0072">Autophagy</keyword>
<dbReference type="GO" id="GO:0019778">
    <property type="term" value="F:Atg12 activating enzyme activity"/>
    <property type="evidence" value="ECO:0007669"/>
    <property type="project" value="TreeGrafter"/>
</dbReference>
<dbReference type="EMBL" id="CABVLU010000005">
    <property type="protein sequence ID" value="VVT57845.1"/>
    <property type="molecule type" value="Genomic_DNA"/>
</dbReference>
<dbReference type="GO" id="GO:0034727">
    <property type="term" value="P:piecemeal microautophagy of the nucleus"/>
    <property type="evidence" value="ECO:0007669"/>
    <property type="project" value="TreeGrafter"/>
</dbReference>
<keyword evidence="3 7" id="KW-0813">Transport</keyword>
<feature type="active site" description="Glycyl thioester intermediate" evidence="6">
    <location>
        <position position="568"/>
    </location>
</feature>
<dbReference type="NCBIfam" id="TIGR01381">
    <property type="entry name" value="E1_like_apg7"/>
    <property type="match status" value="1"/>
</dbReference>
<evidence type="ECO:0000256" key="3">
    <source>
        <dbReference type="ARBA" id="ARBA00022448"/>
    </source>
</evidence>
<feature type="region of interest" description="Disordered" evidence="8">
    <location>
        <begin position="599"/>
        <end position="620"/>
    </location>
</feature>
<dbReference type="InterPro" id="IPR042523">
    <property type="entry name" value="Atg7_N_2"/>
</dbReference>
<name>A0A5E8C4E8_9ASCO</name>
<dbReference type="InterPro" id="IPR045886">
    <property type="entry name" value="ThiF/MoeB/HesA"/>
</dbReference>
<evidence type="ECO:0000256" key="4">
    <source>
        <dbReference type="ARBA" id="ARBA00022927"/>
    </source>
</evidence>
<dbReference type="Gene3D" id="3.40.50.720">
    <property type="entry name" value="NAD(P)-binding Rossmann-like Domain"/>
    <property type="match status" value="1"/>
</dbReference>
<evidence type="ECO:0000256" key="5">
    <source>
        <dbReference type="ARBA" id="ARBA00023006"/>
    </source>
</evidence>
<dbReference type="GO" id="GO:0032446">
    <property type="term" value="P:protein modification by small protein conjugation"/>
    <property type="evidence" value="ECO:0007669"/>
    <property type="project" value="TreeGrafter"/>
</dbReference>
<protein>
    <recommendedName>
        <fullName evidence="2 7">Ubiquitin-like modifier-activating enzyme ATG7</fullName>
    </recommendedName>
    <alternativeName>
        <fullName evidence="7">Autophagy-related protein 7</fullName>
    </alternativeName>
</protein>
<gene>
    <name evidence="11" type="ORF">SAPINGB_P005898</name>
</gene>
<dbReference type="InterPro" id="IPR006285">
    <property type="entry name" value="Atg7"/>
</dbReference>
<feature type="region of interest" description="Disordered" evidence="8">
    <location>
        <begin position="1"/>
        <end position="23"/>
    </location>
</feature>
<dbReference type="GO" id="GO:0000422">
    <property type="term" value="P:autophagy of mitochondrion"/>
    <property type="evidence" value="ECO:0007669"/>
    <property type="project" value="TreeGrafter"/>
</dbReference>
<keyword evidence="12" id="KW-1185">Reference proteome</keyword>
<dbReference type="Pfam" id="PF00899">
    <property type="entry name" value="ThiF"/>
    <property type="match status" value="1"/>
</dbReference>
<evidence type="ECO:0000259" key="10">
    <source>
        <dbReference type="Pfam" id="PF16420"/>
    </source>
</evidence>
<keyword evidence="7" id="KW-0833">Ubl conjugation pathway</keyword>
<dbReference type="Pfam" id="PF16420">
    <property type="entry name" value="ATG7_N"/>
    <property type="match status" value="1"/>
</dbReference>
<dbReference type="Gene3D" id="3.40.140.100">
    <property type="entry name" value="Ubiquitin-like modifier-activating enzyme ATG7 C-terminal domain"/>
    <property type="match status" value="1"/>
</dbReference>
<dbReference type="Proteomes" id="UP000398389">
    <property type="component" value="Unassembled WGS sequence"/>
</dbReference>
<dbReference type="OrthoDB" id="338614at2759"/>
<comment type="similarity">
    <text evidence="1 7">Belongs to the ATG7 family.</text>
</comment>
<dbReference type="Gene3D" id="3.40.140.70">
    <property type="entry name" value="Ubiquitin-like modifier-activating enzyme ATG7 N-terminal domain"/>
    <property type="match status" value="1"/>
</dbReference>
<evidence type="ECO:0000256" key="8">
    <source>
        <dbReference type="SAM" id="MobiDB-lite"/>
    </source>
</evidence>
<dbReference type="GO" id="GO:0006995">
    <property type="term" value="P:cellular response to nitrogen starvation"/>
    <property type="evidence" value="ECO:0007669"/>
    <property type="project" value="TreeGrafter"/>
</dbReference>
<reference evidence="11 12" key="1">
    <citation type="submission" date="2019-09" db="EMBL/GenBank/DDBJ databases">
        <authorList>
            <person name="Brejova B."/>
        </authorList>
    </citation>
    <scope>NUCLEOTIDE SEQUENCE [LARGE SCALE GENOMIC DNA]</scope>
</reference>
<evidence type="ECO:0000313" key="12">
    <source>
        <dbReference type="Proteomes" id="UP000398389"/>
    </source>
</evidence>
<feature type="domain" description="THIF-type NAD/FAD binding fold" evidence="9">
    <location>
        <begin position="366"/>
        <end position="599"/>
    </location>
</feature>
<evidence type="ECO:0000259" key="9">
    <source>
        <dbReference type="Pfam" id="PF00899"/>
    </source>
</evidence>
<organism evidence="11 12">
    <name type="scientific">Magnusiomyces paraingens</name>
    <dbReference type="NCBI Taxonomy" id="2606893"/>
    <lineage>
        <taxon>Eukaryota</taxon>
        <taxon>Fungi</taxon>
        <taxon>Dikarya</taxon>
        <taxon>Ascomycota</taxon>
        <taxon>Saccharomycotina</taxon>
        <taxon>Dipodascomycetes</taxon>
        <taxon>Dipodascales</taxon>
        <taxon>Dipodascaceae</taxon>
        <taxon>Magnusiomyces</taxon>
    </lineage>
</organism>
<dbReference type="InterPro" id="IPR000594">
    <property type="entry name" value="ThiF_NAD_FAD-bd"/>
</dbReference>
<accession>A0A5E8C4E8</accession>
<dbReference type="InterPro" id="IPR042522">
    <property type="entry name" value="Atg7_N_1"/>
</dbReference>
<dbReference type="CDD" id="cd01486">
    <property type="entry name" value="Apg7"/>
    <property type="match status" value="1"/>
</dbReference>
<evidence type="ECO:0000256" key="7">
    <source>
        <dbReference type="RuleBase" id="RU366022"/>
    </source>
</evidence>
<comment type="function">
    <text evidence="7">E1-like activating enzyme involved in the 2 ubiquitin-like systems required for cytoplasm to vacuole transport (Cvt) and autophagy. Activates ATG12 for its conjugation with ATG5 and ATG8 for its conjugation with phosphatidylethanolamine. Both systems are needed for the ATG8 association to Cvt vesicles and autophagosomes membranes. Autophagy is essential for maintenance of amino acid levels and protein synthesis under nitrogen starvation. Required for selective autophagic degradation of the nucleus (nucleophagy) as well as for mitophagy which contributes to regulate mitochondrial quantity and quality by eliminating the mitochondria to a basal level to fulfill cellular energy requirements and preventing excess ROS production.</text>
</comment>